<gene>
    <name evidence="2" type="ORF">B2A_13011</name>
</gene>
<reference evidence="2" key="1">
    <citation type="submission" date="2013-08" db="EMBL/GenBank/DDBJ databases">
        <authorList>
            <person name="Mendez C."/>
            <person name="Richter M."/>
            <person name="Ferrer M."/>
            <person name="Sanchez J."/>
        </authorList>
    </citation>
    <scope>NUCLEOTIDE SEQUENCE</scope>
</reference>
<reference evidence="2" key="2">
    <citation type="journal article" date="2014" name="ISME J.">
        <title>Microbial stratification in low pH oxic and suboxic macroscopic growths along an acid mine drainage.</title>
        <authorList>
            <person name="Mendez-Garcia C."/>
            <person name="Mesa V."/>
            <person name="Sprenger R.R."/>
            <person name="Richter M."/>
            <person name="Diez M.S."/>
            <person name="Solano J."/>
            <person name="Bargiela R."/>
            <person name="Golyshina O.V."/>
            <person name="Manteca A."/>
            <person name="Ramos J.L."/>
            <person name="Gallego J.R."/>
            <person name="Llorente I."/>
            <person name="Martins Dos Santos V.A."/>
            <person name="Jensen O.N."/>
            <person name="Pelaez A.I."/>
            <person name="Sanchez J."/>
            <person name="Ferrer M."/>
        </authorList>
    </citation>
    <scope>NUCLEOTIDE SEQUENCE</scope>
</reference>
<comment type="caution">
    <text evidence="2">The sequence shown here is derived from an EMBL/GenBank/DDBJ whole genome shotgun (WGS) entry which is preliminary data.</text>
</comment>
<proteinExistence type="predicted"/>
<dbReference type="CDD" id="cd00761">
    <property type="entry name" value="Glyco_tranf_GTA_type"/>
    <property type="match status" value="1"/>
</dbReference>
<protein>
    <submittedName>
        <fullName evidence="2">Glycosyltransferase</fullName>
    </submittedName>
</protein>
<name>T0YPN0_9ZZZZ</name>
<dbReference type="AlphaFoldDB" id="T0YPN0"/>
<dbReference type="Gene3D" id="3.90.550.10">
    <property type="entry name" value="Spore Coat Polysaccharide Biosynthesis Protein SpsA, Chain A"/>
    <property type="match status" value="1"/>
</dbReference>
<accession>T0YPN0</accession>
<keyword evidence="2" id="KW-0808">Transferase</keyword>
<evidence type="ECO:0000313" key="2">
    <source>
        <dbReference type="EMBL" id="EQD33717.1"/>
    </source>
</evidence>
<sequence>MENESANLKLTVILRIHGRNQYYKSAINTILNQTFNASLLEIIILTNLKEVSEYLSSFNNLNVHIYLYKKATEGEALWEGIKLSNGDVICFLDDDDLWRKDRLQVIMNVFDEFHKLVS</sequence>
<evidence type="ECO:0000259" key="1">
    <source>
        <dbReference type="Pfam" id="PF00535"/>
    </source>
</evidence>
<dbReference type="InterPro" id="IPR001173">
    <property type="entry name" value="Glyco_trans_2-like"/>
</dbReference>
<dbReference type="SUPFAM" id="SSF53448">
    <property type="entry name" value="Nucleotide-diphospho-sugar transferases"/>
    <property type="match status" value="1"/>
</dbReference>
<feature type="domain" description="Glycosyltransferase 2-like" evidence="1">
    <location>
        <begin position="12"/>
        <end position="112"/>
    </location>
</feature>
<dbReference type="EMBL" id="AUZZ01009401">
    <property type="protein sequence ID" value="EQD33717.1"/>
    <property type="molecule type" value="Genomic_DNA"/>
</dbReference>
<dbReference type="Pfam" id="PF00535">
    <property type="entry name" value="Glycos_transf_2"/>
    <property type="match status" value="1"/>
</dbReference>
<dbReference type="InterPro" id="IPR029044">
    <property type="entry name" value="Nucleotide-diphossugar_trans"/>
</dbReference>
<organism evidence="2">
    <name type="scientific">mine drainage metagenome</name>
    <dbReference type="NCBI Taxonomy" id="410659"/>
    <lineage>
        <taxon>unclassified sequences</taxon>
        <taxon>metagenomes</taxon>
        <taxon>ecological metagenomes</taxon>
    </lineage>
</organism>
<dbReference type="PANTHER" id="PTHR22916:SF3">
    <property type="entry name" value="UDP-GLCNAC:BETAGAL BETA-1,3-N-ACETYLGLUCOSAMINYLTRANSFERASE-LIKE PROTEIN 1"/>
    <property type="match status" value="1"/>
</dbReference>
<dbReference type="GO" id="GO:0016758">
    <property type="term" value="F:hexosyltransferase activity"/>
    <property type="evidence" value="ECO:0007669"/>
    <property type="project" value="UniProtKB-ARBA"/>
</dbReference>
<dbReference type="PANTHER" id="PTHR22916">
    <property type="entry name" value="GLYCOSYLTRANSFERASE"/>
    <property type="match status" value="1"/>
</dbReference>